<dbReference type="SUPFAM" id="SSF54001">
    <property type="entry name" value="Cysteine proteinases"/>
    <property type="match status" value="1"/>
</dbReference>
<evidence type="ECO:0000259" key="1">
    <source>
        <dbReference type="SMART" id="SM00460"/>
    </source>
</evidence>
<dbReference type="PIR" id="B75005">
    <property type="entry name" value="B75005"/>
</dbReference>
<dbReference type="Gene3D" id="3.10.620.30">
    <property type="match status" value="1"/>
</dbReference>
<dbReference type="PROSITE" id="PS51257">
    <property type="entry name" value="PROKAR_LIPOPROTEIN"/>
    <property type="match status" value="1"/>
</dbReference>
<accession>Q9UYD2</accession>
<evidence type="ECO:0000313" key="2">
    <source>
        <dbReference type="EMBL" id="CAB50480.1"/>
    </source>
</evidence>
<reference evidence="3 5" key="5">
    <citation type="journal article" date="2012" name="Curr. Microbiol.">
        <title>Re-annotation of two hyperthermophilic archaea Pyrococcus abyssi GE5 and Pyrococcus furiosus DSM 3638.</title>
        <authorList>
            <person name="Gao J."/>
            <person name="Wang J."/>
        </authorList>
    </citation>
    <scope>GENOME REANNOTATION</scope>
    <source>
        <strain evidence="3">GE5</strain>
        <strain evidence="5">GE5 / Orsay</strain>
    </source>
</reference>
<dbReference type="eggNOG" id="arCOG02168">
    <property type="taxonomic scope" value="Archaea"/>
</dbReference>
<dbReference type="EMBL" id="AJ248288">
    <property type="protein sequence ID" value="CAB50480.1"/>
    <property type="molecule type" value="Genomic_DNA"/>
</dbReference>
<protein>
    <recommendedName>
        <fullName evidence="1">Transglutaminase-like domain-containing protein</fullName>
    </recommendedName>
</protein>
<dbReference type="AlphaFoldDB" id="Q9UYD2"/>
<reference evidence="2" key="3">
    <citation type="journal article" date="2001" name="Genome Res.">
        <title>Genome evolution at the genus level: comparison of three complete genomes of hyperthermophilic archaea.</title>
        <authorList>
            <person name="Lecompte O."/>
            <person name="Ripp R."/>
            <person name="Puzos-Barbe V."/>
            <person name="Duprat S."/>
            <person name="Heilig R."/>
            <person name="Dietrich J."/>
            <person name="Thierry J.C."/>
            <person name="Poch O."/>
        </authorList>
    </citation>
    <scope>NUCLEOTIDE SEQUENCE</scope>
    <source>
        <strain evidence="2">Orsay</strain>
    </source>
</reference>
<evidence type="ECO:0000313" key="5">
    <source>
        <dbReference type="Proteomes" id="UP000009139"/>
    </source>
</evidence>
<reference evidence="2" key="1">
    <citation type="submission" date="1999-07" db="EMBL/GenBank/DDBJ databases">
        <authorList>
            <person name="Genoscope"/>
        </authorList>
    </citation>
    <scope>NUCLEOTIDE SEQUENCE</scope>
    <source>
        <strain evidence="2">Orsay</strain>
    </source>
</reference>
<name>Q9UYD2_PYRAB</name>
<reference evidence="2" key="2">
    <citation type="journal article" date="2000" name="J. Mol. Biol.">
        <title>Archaeal homologs of eukaryotic methylation guide small nucleolar RNAs: lessons from the Pyrococcus genomes.</title>
        <authorList>
            <person name="Gaspin C."/>
            <person name="Cavaille J."/>
            <person name="Erauso G."/>
        </authorList>
    </citation>
    <scope>NUCLEOTIDE SEQUENCE</scope>
    <source>
        <strain evidence="2">Orsay</strain>
    </source>
</reference>
<evidence type="ECO:0000313" key="4">
    <source>
        <dbReference type="Proteomes" id="UP000000810"/>
    </source>
</evidence>
<dbReference type="KEGG" id="pab:PAB1039"/>
<dbReference type="InterPro" id="IPR013783">
    <property type="entry name" value="Ig-like_fold"/>
</dbReference>
<feature type="domain" description="Transglutaminase-like" evidence="1">
    <location>
        <begin position="329"/>
        <end position="387"/>
    </location>
</feature>
<keyword evidence="4" id="KW-1185">Reference proteome</keyword>
<dbReference type="OrthoDB" id="85899at2157"/>
<dbReference type="EMBL" id="HE613800">
    <property type="protein sequence ID" value="CCE71033.1"/>
    <property type="molecule type" value="Genomic_DNA"/>
</dbReference>
<dbReference type="InterPro" id="IPR002931">
    <property type="entry name" value="Transglutaminase-like"/>
</dbReference>
<dbReference type="HOGENOM" id="CLU_513539_0_0_2"/>
<dbReference type="Proteomes" id="UP000000810">
    <property type="component" value="Chromosome"/>
</dbReference>
<proteinExistence type="predicted"/>
<dbReference type="RefSeq" id="WP_010868693.1">
    <property type="nucleotide sequence ID" value="NC_000868.1"/>
</dbReference>
<dbReference type="Pfam" id="PF01841">
    <property type="entry name" value="Transglut_core"/>
    <property type="match status" value="1"/>
</dbReference>
<dbReference type="STRING" id="272844.PAB1039"/>
<sequence length="532" mass="60796">MKYLKIIVVILATLMLGCLIKPPANVKFDVDKTTIPPGGIFHVIATINNTGKVGITNVKLNVEGGEFLIIQNPKIENPIKVGESEKLIWTIKGPKTPGTYQFKAYLDIVDELKRVWRGITFEVQIKVTPGIREVSGVSASIKAPSEIQGGRNFNITIELLNNYSVPIRINSVDLTSGALSIVKKYIPDRIDGKSKGDIIVTLRAPPAYRVQRIYVIVEYSGPGISGRVIKEREITIVWKPWDFSLDSIERIYGNLTEWIEYNKIVDGYWEWVFNSDSEIKNRTLFRRDVAQIISISNSDLEAAKGVYNYIITNYVLEKRKTGTLDPQEIRKRSSVTPIEADILMVAYLRSLNIPARIVSIYSPPDCTHYPFVEAYLSGKWYVIDFSHMFFGTREEFIASRWYPRIYQQVTVFKSSLVALKPSLSGHDHEDISQEYINITEASLLDALSKKLDAETFLKVKTLIDGIDSKEEKIFAMFLFSSGDPREVRMLIDKAKMSSLRNTIDAFYEFYRDVPWEDDFRIYWEKLLSLYKG</sequence>
<dbReference type="PATRIC" id="fig|272844.11.peg.1680"/>
<evidence type="ECO:0000313" key="3">
    <source>
        <dbReference type="EMBL" id="CCE71033.1"/>
    </source>
</evidence>
<dbReference type="Proteomes" id="UP000009139">
    <property type="component" value="Chromosome"/>
</dbReference>
<reference evidence="2 4" key="4">
    <citation type="journal article" date="2003" name="Mol. Microbiol.">
        <title>An integrated analysis of the genome of the hyperthermophilic archaeon Pyrococcus abyssi.</title>
        <authorList>
            <person name="Cohen G."/>
            <person name="Barbe V."/>
            <person name="Flament D."/>
            <person name="Galperin M."/>
            <person name="Heilig R."/>
            <person name="Ripp R."/>
            <person name="Lecompte O."/>
            <person name="Prieur D."/>
            <person name="Poch O."/>
            <person name="Quellerou J."/>
            <person name="Thierry J.C."/>
            <person name="Van der Oost J."/>
            <person name="Weissenbach J."/>
            <person name="Zivanovic Y."/>
            <person name="Forterre P."/>
        </authorList>
    </citation>
    <scope>NUCLEOTIDE SEQUENCE [LARGE SCALE GENOMIC DNA]</scope>
    <source>
        <strain evidence="4">GE5 / Orsay</strain>
        <strain evidence="2">Orsay</strain>
    </source>
</reference>
<organism evidence="2 4">
    <name type="scientific">Pyrococcus abyssi (strain GE5 / Orsay)</name>
    <dbReference type="NCBI Taxonomy" id="272844"/>
    <lineage>
        <taxon>Archaea</taxon>
        <taxon>Methanobacteriati</taxon>
        <taxon>Methanobacteriota</taxon>
        <taxon>Thermococci</taxon>
        <taxon>Thermococcales</taxon>
        <taxon>Thermococcaceae</taxon>
        <taxon>Pyrococcus</taxon>
    </lineage>
</organism>
<gene>
    <name evidence="2" type="ordered locus">PAB1039</name>
</gene>
<dbReference type="SMART" id="SM00460">
    <property type="entry name" value="TGc"/>
    <property type="match status" value="1"/>
</dbReference>
<dbReference type="Gene3D" id="2.60.40.10">
    <property type="entry name" value="Immunoglobulins"/>
    <property type="match status" value="1"/>
</dbReference>
<dbReference type="InterPro" id="IPR038765">
    <property type="entry name" value="Papain-like_cys_pep_sf"/>
</dbReference>